<dbReference type="Pfam" id="PF00078">
    <property type="entry name" value="RVT_1"/>
    <property type="match status" value="1"/>
</dbReference>
<accession>A0ABY0H6R4</accession>
<feature type="domain" description="Reverse transcriptase" evidence="11">
    <location>
        <begin position="17"/>
        <end position="207"/>
    </location>
</feature>
<dbReference type="InterPro" id="IPR043502">
    <property type="entry name" value="DNA/RNA_pol_sf"/>
</dbReference>
<evidence type="ECO:0000313" key="13">
    <source>
        <dbReference type="Proteomes" id="UP000294003"/>
    </source>
</evidence>
<dbReference type="InterPro" id="IPR041373">
    <property type="entry name" value="RT_RNaseH"/>
</dbReference>
<dbReference type="Pfam" id="PF17917">
    <property type="entry name" value="RT_RNaseH"/>
    <property type="match status" value="1"/>
</dbReference>
<comment type="subcellular location">
    <subcellularLocation>
        <location evidence="1">Mitochondrion</location>
    </subcellularLocation>
</comment>
<evidence type="ECO:0000256" key="3">
    <source>
        <dbReference type="ARBA" id="ARBA00022679"/>
    </source>
</evidence>
<dbReference type="PANTHER" id="PTHR33064:SF37">
    <property type="entry name" value="RIBONUCLEASE H"/>
    <property type="match status" value="1"/>
</dbReference>
<keyword evidence="6" id="KW-0064">Aspartyl protease</keyword>
<evidence type="ECO:0000313" key="12">
    <source>
        <dbReference type="EMBL" id="RYO82880.1"/>
    </source>
</evidence>
<dbReference type="InterPro" id="IPR043128">
    <property type="entry name" value="Rev_trsase/Diguanyl_cyclase"/>
</dbReference>
<evidence type="ECO:0000256" key="8">
    <source>
        <dbReference type="ARBA" id="ARBA00022801"/>
    </source>
</evidence>
<organism evidence="12 13">
    <name type="scientific">Monosporascus cannonballus</name>
    <dbReference type="NCBI Taxonomy" id="155416"/>
    <lineage>
        <taxon>Eukaryota</taxon>
        <taxon>Fungi</taxon>
        <taxon>Dikarya</taxon>
        <taxon>Ascomycota</taxon>
        <taxon>Pezizomycotina</taxon>
        <taxon>Sordariomycetes</taxon>
        <taxon>Xylariomycetidae</taxon>
        <taxon>Xylariales</taxon>
        <taxon>Xylariales incertae sedis</taxon>
        <taxon>Monosporascus</taxon>
    </lineage>
</organism>
<keyword evidence="4" id="KW-0548">Nucleotidyltransferase</keyword>
<evidence type="ECO:0000256" key="5">
    <source>
        <dbReference type="ARBA" id="ARBA00022722"/>
    </source>
</evidence>
<protein>
    <recommendedName>
        <fullName evidence="11">Reverse transcriptase domain-containing protein</fullName>
    </recommendedName>
</protein>
<dbReference type="CDD" id="cd01647">
    <property type="entry name" value="RT_LTR"/>
    <property type="match status" value="1"/>
</dbReference>
<proteinExistence type="predicted"/>
<dbReference type="PROSITE" id="PS50878">
    <property type="entry name" value="RT_POL"/>
    <property type="match status" value="1"/>
</dbReference>
<name>A0ABY0H6R4_9PEZI</name>
<dbReference type="PANTHER" id="PTHR33064">
    <property type="entry name" value="POL PROTEIN"/>
    <property type="match status" value="1"/>
</dbReference>
<evidence type="ECO:0000256" key="9">
    <source>
        <dbReference type="ARBA" id="ARBA00022918"/>
    </source>
</evidence>
<keyword evidence="8" id="KW-0378">Hydrolase</keyword>
<dbReference type="CDD" id="cd09274">
    <property type="entry name" value="RNase_HI_RT_Ty3"/>
    <property type="match status" value="1"/>
</dbReference>
<dbReference type="Gene3D" id="3.10.10.10">
    <property type="entry name" value="HIV Type 1 Reverse Transcriptase, subunit A, domain 1"/>
    <property type="match status" value="1"/>
</dbReference>
<sequence length="442" mass="51781">MNPEKSKALWKSIQLDLKRGYIQPSNSPAGYPVLMVPKTKDGKQRIDEDGDPVYRRVIDYRQLNDITIKNGYPLTFMNTLKENASKAKWFTALDLRDGYYRIRMAKGEEWKTAFRIVHGLYEYRVMPMGLTNAPASFQSLVMTTLRQFLDKFVFVYLDDILIYSETLEEHKKHVAQVLRTLDETNIRVNPTKSIWHTQKLDFLGFTFTPGQIQIQRSKLEVVKDWPIPNKATVTDIRQILGFTGYVRGLIKGYGDIVRPLTKLTTKEYVGKEFELPEEAKEAFRELKEAITSGPIVRMPNPDKTKRLKTDASEYTLGAVLEQQEGNGKWYSVAYYSKAFRDAELRYQIYDKELLAIINAFKEWELFFSGAKEPFDIYFDHKNLTQFMKAQELNKRHERWWIFLSRFNFKIHHIKGKENIQADILSCRGDYDSKIPKRSMQIL</sequence>
<keyword evidence="9" id="KW-0695">RNA-directed DNA polymerase</keyword>
<comment type="caution">
    <text evidence="12">The sequence shown here is derived from an EMBL/GenBank/DDBJ whole genome shotgun (WGS) entry which is preliminary data.</text>
</comment>
<gene>
    <name evidence="12" type="ORF">DL762_006401</name>
</gene>
<dbReference type="SUPFAM" id="SSF56672">
    <property type="entry name" value="DNA/RNA polymerases"/>
    <property type="match status" value="1"/>
</dbReference>
<dbReference type="InterPro" id="IPR000477">
    <property type="entry name" value="RT_dom"/>
</dbReference>
<evidence type="ECO:0000259" key="11">
    <source>
        <dbReference type="PROSITE" id="PS50878"/>
    </source>
</evidence>
<keyword evidence="7" id="KW-0255">Endonuclease</keyword>
<keyword evidence="13" id="KW-1185">Reference proteome</keyword>
<evidence type="ECO:0000256" key="1">
    <source>
        <dbReference type="ARBA" id="ARBA00004173"/>
    </source>
</evidence>
<evidence type="ECO:0000256" key="7">
    <source>
        <dbReference type="ARBA" id="ARBA00022759"/>
    </source>
</evidence>
<dbReference type="InterPro" id="IPR051320">
    <property type="entry name" value="Viral_Replic_Matur_Polypro"/>
</dbReference>
<keyword evidence="3" id="KW-0808">Transferase</keyword>
<evidence type="ECO:0000256" key="2">
    <source>
        <dbReference type="ARBA" id="ARBA00022670"/>
    </source>
</evidence>
<evidence type="ECO:0000256" key="4">
    <source>
        <dbReference type="ARBA" id="ARBA00022695"/>
    </source>
</evidence>
<dbReference type="Gene3D" id="3.30.70.270">
    <property type="match status" value="2"/>
</dbReference>
<dbReference type="Proteomes" id="UP000294003">
    <property type="component" value="Unassembled WGS sequence"/>
</dbReference>
<evidence type="ECO:0000256" key="6">
    <source>
        <dbReference type="ARBA" id="ARBA00022750"/>
    </source>
</evidence>
<evidence type="ECO:0000256" key="10">
    <source>
        <dbReference type="ARBA" id="ARBA00023128"/>
    </source>
</evidence>
<keyword evidence="10" id="KW-0496">Mitochondrion</keyword>
<dbReference type="EMBL" id="QJNS01000202">
    <property type="protein sequence ID" value="RYO82880.1"/>
    <property type="molecule type" value="Genomic_DNA"/>
</dbReference>
<keyword evidence="5" id="KW-0540">Nuclease</keyword>
<keyword evidence="2" id="KW-0645">Protease</keyword>
<reference evidence="12 13" key="1">
    <citation type="submission" date="2018-06" db="EMBL/GenBank/DDBJ databases">
        <title>Complete Genomes of Monosporascus.</title>
        <authorList>
            <person name="Robinson A.J."/>
            <person name="Natvig D.O."/>
        </authorList>
    </citation>
    <scope>NUCLEOTIDE SEQUENCE [LARGE SCALE GENOMIC DNA]</scope>
    <source>
        <strain evidence="12 13">CBS 609.92</strain>
    </source>
</reference>